<accession>A0A9D9HR46</accession>
<evidence type="ECO:0000256" key="13">
    <source>
        <dbReference type="ARBA" id="ARBA00022984"/>
    </source>
</evidence>
<comment type="function">
    <text evidence="2 19">Cell wall formation.</text>
</comment>
<proteinExistence type="inferred from homology"/>
<evidence type="ECO:0000256" key="6">
    <source>
        <dbReference type="ARBA" id="ARBA00015188"/>
    </source>
</evidence>
<evidence type="ECO:0000256" key="10">
    <source>
        <dbReference type="ARBA" id="ARBA00022827"/>
    </source>
</evidence>
<comment type="pathway">
    <text evidence="4 19">Cell wall biogenesis; peptidoglycan biosynthesis.</text>
</comment>
<keyword evidence="11 19" id="KW-0521">NADP</keyword>
<name>A0A9D9HR46_9SPIR</name>
<evidence type="ECO:0000256" key="4">
    <source>
        <dbReference type="ARBA" id="ARBA00004752"/>
    </source>
</evidence>
<feature type="active site" evidence="19">
    <location>
        <position position="321"/>
    </location>
</feature>
<comment type="caution">
    <text evidence="19">Lacks conserved residue(s) required for the propagation of feature annotation.</text>
</comment>
<evidence type="ECO:0000256" key="19">
    <source>
        <dbReference type="HAMAP-Rule" id="MF_00037"/>
    </source>
</evidence>
<dbReference type="GO" id="GO:0071949">
    <property type="term" value="F:FAD binding"/>
    <property type="evidence" value="ECO:0007669"/>
    <property type="project" value="InterPro"/>
</dbReference>
<dbReference type="Pfam" id="PF02873">
    <property type="entry name" value="MurB_C"/>
    <property type="match status" value="1"/>
</dbReference>
<dbReference type="SUPFAM" id="SSF56194">
    <property type="entry name" value="Uridine diphospho-N-Acetylenolpyruvylglucosamine reductase, MurB, C-terminal domain"/>
    <property type="match status" value="1"/>
</dbReference>
<comment type="similarity">
    <text evidence="19">Belongs to the MurB family.</text>
</comment>
<dbReference type="PROSITE" id="PS51387">
    <property type="entry name" value="FAD_PCMH"/>
    <property type="match status" value="1"/>
</dbReference>
<dbReference type="InterPro" id="IPR016167">
    <property type="entry name" value="FAD-bd_PCMH_sub1"/>
</dbReference>
<dbReference type="InterPro" id="IPR016169">
    <property type="entry name" value="FAD-bd_PCMH_sub2"/>
</dbReference>
<feature type="active site" description="Proton donor" evidence="19">
    <location>
        <position position="249"/>
    </location>
</feature>
<keyword evidence="10 19" id="KW-0274">FAD</keyword>
<comment type="cofactor">
    <cofactor evidence="1 19">
        <name>FAD</name>
        <dbReference type="ChEBI" id="CHEBI:57692"/>
    </cofactor>
</comment>
<sequence>MFSVEKLKEKFNITGRILVNEPLSERTSMKVGGKAPLLFIPDKEEGFVRLLGILKTNDFQNYFRDFMSGEGLIPYQHGLYFILGGGTNIVVSDKGFSCPVVSTGDLCDFEILGNEDERFFVRAGAGLPMNRLVNLLKDASLGSMAEFAGLPGSCGGAVFMNARCFNSSVSDFFVSAKIFDMDRGVTDEVFMDPSAWDYKKSPFQEKSCVILSVVFAVNKVSREKIEEKMRESVNLRKEKGHYLFPSAGSVFKNNRSFGKPTGAIIDSVGLKGLTRGGAKVAPWHGNIIINGGNATASDIRSLVEEVKKTVLEKTGFNLDCEIFFVGDD</sequence>
<keyword evidence="13 19" id="KW-0573">Peptidoglycan synthesis</keyword>
<dbReference type="InterPro" id="IPR003170">
    <property type="entry name" value="MurB"/>
</dbReference>
<keyword evidence="12 19" id="KW-0133">Cell shape</keyword>
<reference evidence="21" key="2">
    <citation type="journal article" date="2021" name="PeerJ">
        <title>Extensive microbial diversity within the chicken gut microbiome revealed by metagenomics and culture.</title>
        <authorList>
            <person name="Gilroy R."/>
            <person name="Ravi A."/>
            <person name="Getino M."/>
            <person name="Pursley I."/>
            <person name="Horton D.L."/>
            <person name="Alikhan N.F."/>
            <person name="Baker D."/>
            <person name="Gharbi K."/>
            <person name="Hall N."/>
            <person name="Watson M."/>
            <person name="Adriaenssens E.M."/>
            <person name="Foster-Nyarko E."/>
            <person name="Jarju S."/>
            <person name="Secka A."/>
            <person name="Antonio M."/>
            <person name="Oren A."/>
            <person name="Chaudhuri R.R."/>
            <person name="La Ragione R."/>
            <person name="Hildebrand F."/>
            <person name="Pallen M.J."/>
        </authorList>
    </citation>
    <scope>NUCLEOTIDE SEQUENCE</scope>
    <source>
        <strain evidence="21">10532</strain>
    </source>
</reference>
<dbReference type="GO" id="GO:0005829">
    <property type="term" value="C:cytosol"/>
    <property type="evidence" value="ECO:0007669"/>
    <property type="project" value="TreeGrafter"/>
</dbReference>
<evidence type="ECO:0000256" key="11">
    <source>
        <dbReference type="ARBA" id="ARBA00022857"/>
    </source>
</evidence>
<dbReference type="HAMAP" id="MF_00037">
    <property type="entry name" value="MurB"/>
    <property type="match status" value="1"/>
</dbReference>
<keyword evidence="14 19" id="KW-0560">Oxidoreductase</keyword>
<dbReference type="GO" id="GO:0051301">
    <property type="term" value="P:cell division"/>
    <property type="evidence" value="ECO:0007669"/>
    <property type="project" value="UniProtKB-KW"/>
</dbReference>
<dbReference type="Gene3D" id="3.30.43.10">
    <property type="entry name" value="Uridine Diphospho-n-acetylenolpyruvylglucosamine Reductase, domain 2"/>
    <property type="match status" value="1"/>
</dbReference>
<dbReference type="PANTHER" id="PTHR21071">
    <property type="entry name" value="UDP-N-ACETYLENOLPYRUVOYLGLUCOSAMINE REDUCTASE"/>
    <property type="match status" value="1"/>
</dbReference>
<evidence type="ECO:0000256" key="12">
    <source>
        <dbReference type="ARBA" id="ARBA00022960"/>
    </source>
</evidence>
<dbReference type="AlphaFoldDB" id="A0A9D9HR46"/>
<evidence type="ECO:0000259" key="20">
    <source>
        <dbReference type="PROSITE" id="PS51387"/>
    </source>
</evidence>
<dbReference type="EC" id="1.3.1.98" evidence="5 19"/>
<keyword evidence="8 19" id="KW-0132">Cell division</keyword>
<evidence type="ECO:0000256" key="9">
    <source>
        <dbReference type="ARBA" id="ARBA00022630"/>
    </source>
</evidence>
<protein>
    <recommendedName>
        <fullName evidence="6 19">UDP-N-acetylenolpyruvoylglucosamine reductase</fullName>
        <ecNumber evidence="5 19">1.3.1.98</ecNumber>
    </recommendedName>
    <alternativeName>
        <fullName evidence="17 19">UDP-N-acetylmuramate dehydrogenase</fullName>
    </alternativeName>
</protein>
<dbReference type="InterPro" id="IPR011601">
    <property type="entry name" value="MurB_C"/>
</dbReference>
<comment type="subcellular location">
    <subcellularLocation>
        <location evidence="3 19">Cytoplasm</location>
    </subcellularLocation>
</comment>
<dbReference type="InterPro" id="IPR036635">
    <property type="entry name" value="MurB_C_sf"/>
</dbReference>
<organism evidence="21 22">
    <name type="scientific">Candidatus Gallitreponema excrementavium</name>
    <dbReference type="NCBI Taxonomy" id="2840840"/>
    <lineage>
        <taxon>Bacteria</taxon>
        <taxon>Pseudomonadati</taxon>
        <taxon>Spirochaetota</taxon>
        <taxon>Spirochaetia</taxon>
        <taxon>Spirochaetales</taxon>
        <taxon>Candidatus Gallitreponema</taxon>
    </lineage>
</organism>
<evidence type="ECO:0000313" key="21">
    <source>
        <dbReference type="EMBL" id="MBO8458261.1"/>
    </source>
</evidence>
<evidence type="ECO:0000256" key="2">
    <source>
        <dbReference type="ARBA" id="ARBA00003921"/>
    </source>
</evidence>
<dbReference type="GO" id="GO:0008762">
    <property type="term" value="F:UDP-N-acetylmuramate dehydrogenase activity"/>
    <property type="evidence" value="ECO:0007669"/>
    <property type="project" value="UniProtKB-UniRule"/>
</dbReference>
<dbReference type="Gene3D" id="3.90.78.10">
    <property type="entry name" value="UDP-N-acetylenolpyruvoylglucosamine reductase, C-terminal domain"/>
    <property type="match status" value="1"/>
</dbReference>
<dbReference type="Gene3D" id="3.30.465.10">
    <property type="match status" value="1"/>
</dbReference>
<dbReference type="InterPro" id="IPR036318">
    <property type="entry name" value="FAD-bd_PCMH-like_sf"/>
</dbReference>
<dbReference type="GO" id="GO:0071555">
    <property type="term" value="P:cell wall organization"/>
    <property type="evidence" value="ECO:0007669"/>
    <property type="project" value="UniProtKB-KW"/>
</dbReference>
<dbReference type="Proteomes" id="UP000823638">
    <property type="component" value="Unassembled WGS sequence"/>
</dbReference>
<dbReference type="NCBIfam" id="TIGR00179">
    <property type="entry name" value="murB"/>
    <property type="match status" value="1"/>
</dbReference>
<comment type="caution">
    <text evidence="21">The sequence shown here is derived from an EMBL/GenBank/DDBJ whole genome shotgun (WGS) entry which is preliminary data.</text>
</comment>
<dbReference type="EMBL" id="JADIMM010000099">
    <property type="protein sequence ID" value="MBO8458261.1"/>
    <property type="molecule type" value="Genomic_DNA"/>
</dbReference>
<evidence type="ECO:0000256" key="17">
    <source>
        <dbReference type="ARBA" id="ARBA00031026"/>
    </source>
</evidence>
<keyword evidence="9 19" id="KW-0285">Flavoprotein</keyword>
<evidence type="ECO:0000256" key="5">
    <source>
        <dbReference type="ARBA" id="ARBA00012518"/>
    </source>
</evidence>
<keyword evidence="7 19" id="KW-0963">Cytoplasm</keyword>
<evidence type="ECO:0000256" key="16">
    <source>
        <dbReference type="ARBA" id="ARBA00023316"/>
    </source>
</evidence>
<dbReference type="GO" id="GO:0008360">
    <property type="term" value="P:regulation of cell shape"/>
    <property type="evidence" value="ECO:0007669"/>
    <property type="project" value="UniProtKB-KW"/>
</dbReference>
<evidence type="ECO:0000256" key="1">
    <source>
        <dbReference type="ARBA" id="ARBA00001974"/>
    </source>
</evidence>
<dbReference type="Pfam" id="PF01565">
    <property type="entry name" value="FAD_binding_4"/>
    <property type="match status" value="1"/>
</dbReference>
<dbReference type="InterPro" id="IPR006094">
    <property type="entry name" value="Oxid_FAD_bind_N"/>
</dbReference>
<dbReference type="InterPro" id="IPR016166">
    <property type="entry name" value="FAD-bd_PCMH"/>
</dbReference>
<evidence type="ECO:0000256" key="14">
    <source>
        <dbReference type="ARBA" id="ARBA00023002"/>
    </source>
</evidence>
<evidence type="ECO:0000256" key="3">
    <source>
        <dbReference type="ARBA" id="ARBA00004496"/>
    </source>
</evidence>
<evidence type="ECO:0000256" key="7">
    <source>
        <dbReference type="ARBA" id="ARBA00022490"/>
    </source>
</evidence>
<reference evidence="21" key="1">
    <citation type="submission" date="2020-10" db="EMBL/GenBank/DDBJ databases">
        <authorList>
            <person name="Gilroy R."/>
        </authorList>
    </citation>
    <scope>NUCLEOTIDE SEQUENCE</scope>
    <source>
        <strain evidence="21">10532</strain>
    </source>
</reference>
<evidence type="ECO:0000313" key="22">
    <source>
        <dbReference type="Proteomes" id="UP000823638"/>
    </source>
</evidence>
<comment type="catalytic activity">
    <reaction evidence="18 19">
        <text>UDP-N-acetyl-alpha-D-muramate + NADP(+) = UDP-N-acetyl-3-O-(1-carboxyvinyl)-alpha-D-glucosamine + NADPH + H(+)</text>
        <dbReference type="Rhea" id="RHEA:12248"/>
        <dbReference type="ChEBI" id="CHEBI:15378"/>
        <dbReference type="ChEBI" id="CHEBI:57783"/>
        <dbReference type="ChEBI" id="CHEBI:58349"/>
        <dbReference type="ChEBI" id="CHEBI:68483"/>
        <dbReference type="ChEBI" id="CHEBI:70757"/>
        <dbReference type="EC" id="1.3.1.98"/>
    </reaction>
</comment>
<keyword evidence="16 19" id="KW-0961">Cell wall biogenesis/degradation</keyword>
<dbReference type="GO" id="GO:0009252">
    <property type="term" value="P:peptidoglycan biosynthetic process"/>
    <property type="evidence" value="ECO:0007669"/>
    <property type="project" value="UniProtKB-UniRule"/>
</dbReference>
<feature type="domain" description="FAD-binding PCMH-type" evidence="20">
    <location>
        <begin position="31"/>
        <end position="220"/>
    </location>
</feature>
<keyword evidence="15 19" id="KW-0131">Cell cycle</keyword>
<evidence type="ECO:0000256" key="18">
    <source>
        <dbReference type="ARBA" id="ARBA00048914"/>
    </source>
</evidence>
<gene>
    <name evidence="19 21" type="primary">murB</name>
    <name evidence="21" type="ORF">IAA81_08580</name>
</gene>
<evidence type="ECO:0000256" key="15">
    <source>
        <dbReference type="ARBA" id="ARBA00023306"/>
    </source>
</evidence>
<dbReference type="PANTHER" id="PTHR21071:SF4">
    <property type="entry name" value="UDP-N-ACETYLENOLPYRUVOYLGLUCOSAMINE REDUCTASE"/>
    <property type="match status" value="1"/>
</dbReference>
<dbReference type="SUPFAM" id="SSF56176">
    <property type="entry name" value="FAD-binding/transporter-associated domain-like"/>
    <property type="match status" value="1"/>
</dbReference>
<evidence type="ECO:0000256" key="8">
    <source>
        <dbReference type="ARBA" id="ARBA00022618"/>
    </source>
</evidence>